<protein>
    <submittedName>
        <fullName evidence="3">Uncharacterized protein</fullName>
    </submittedName>
</protein>
<feature type="compositionally biased region" description="Polar residues" evidence="1">
    <location>
        <begin position="545"/>
        <end position="554"/>
    </location>
</feature>
<feature type="transmembrane region" description="Helical" evidence="2">
    <location>
        <begin position="111"/>
        <end position="130"/>
    </location>
</feature>
<comment type="caution">
    <text evidence="3">The sequence shown here is derived from an EMBL/GenBank/DDBJ whole genome shotgun (WGS) entry which is preliminary data.</text>
</comment>
<dbReference type="Proteomes" id="UP000636960">
    <property type="component" value="Unassembled WGS sequence"/>
</dbReference>
<sequence length="571" mass="63354">MIKNPSAVSPPEPQPPAPAVPERPYHDIVTRYAAAAAHINPWLCRSILSNFLDRPQCAWGPAIGVDALGVVRHAVEARRRRRVRDLLLVGVLLGAAVTVLVRLSARHGLRPTVSTMAVCALLAGVGWLFRRLLWRKIAEGWRKLRGRPGQLLSSIAGALLLLTLTGMTVVRWPGIRTDLAIAAGAALAAWAVLLVSAWLSLRRAVAVRDGCGRTASLARPLPATVEDRLSELPDENVVVYGAGRDVLPFLGSGQRIKDWTFEVDVTKGALGSAGERLKPLPFTDYELNRFLDESFVGDRSDTKTHTHRLYVDGRTKELLGEAGEPLPHPVQRVPHDLILEEIGRTRTDSYRRVYFCLQEVARDGEIVVSVFARTRTRNRLLYLELALHALFPLHPAVIGPVSHLSSHPLDLARNALGRGSRRLPRMIFGAFPRCAAEVRDLLRRSRNGRLALRALRRDRPFDYGANITLREGISAVDVEDLHYNAIVDVLSIGASLQARLLTELHHFLRKHQIDTADFDRTKQNIVTTIQTWNVNEVKATMVGFGNNNDFRNNEQPPPAKDNPPPDKNPKA</sequence>
<feature type="compositionally biased region" description="Pro residues" evidence="1">
    <location>
        <begin position="8"/>
        <end position="21"/>
    </location>
</feature>
<evidence type="ECO:0000313" key="4">
    <source>
        <dbReference type="Proteomes" id="UP000636960"/>
    </source>
</evidence>
<keyword evidence="2" id="KW-0472">Membrane</keyword>
<evidence type="ECO:0000313" key="3">
    <source>
        <dbReference type="EMBL" id="GIE92634.1"/>
    </source>
</evidence>
<gene>
    <name evidence="3" type="ORF">Ari01nite_00990</name>
</gene>
<dbReference type="RefSeq" id="WP_203778397.1">
    <property type="nucleotide sequence ID" value="NZ_BOMV01000001.1"/>
</dbReference>
<keyword evidence="2" id="KW-0812">Transmembrane</keyword>
<reference evidence="3" key="1">
    <citation type="submission" date="2021-01" db="EMBL/GenBank/DDBJ databases">
        <title>Whole genome shotgun sequence of Actinoplanes rishiriensis NBRC 108556.</title>
        <authorList>
            <person name="Komaki H."/>
            <person name="Tamura T."/>
        </authorList>
    </citation>
    <scope>NUCLEOTIDE SEQUENCE</scope>
    <source>
        <strain evidence="3">NBRC 108556</strain>
    </source>
</reference>
<organism evidence="3 4">
    <name type="scientific">Paractinoplanes rishiriensis</name>
    <dbReference type="NCBI Taxonomy" id="1050105"/>
    <lineage>
        <taxon>Bacteria</taxon>
        <taxon>Bacillati</taxon>
        <taxon>Actinomycetota</taxon>
        <taxon>Actinomycetes</taxon>
        <taxon>Micromonosporales</taxon>
        <taxon>Micromonosporaceae</taxon>
        <taxon>Paractinoplanes</taxon>
    </lineage>
</organism>
<proteinExistence type="predicted"/>
<name>A0A919MRX6_9ACTN</name>
<evidence type="ECO:0000256" key="2">
    <source>
        <dbReference type="SAM" id="Phobius"/>
    </source>
</evidence>
<feature type="region of interest" description="Disordered" evidence="1">
    <location>
        <begin position="544"/>
        <end position="571"/>
    </location>
</feature>
<dbReference type="AlphaFoldDB" id="A0A919MRX6"/>
<feature type="transmembrane region" description="Helical" evidence="2">
    <location>
        <begin position="86"/>
        <end position="105"/>
    </location>
</feature>
<accession>A0A919MRX6</accession>
<feature type="region of interest" description="Disordered" evidence="1">
    <location>
        <begin position="1"/>
        <end position="21"/>
    </location>
</feature>
<evidence type="ECO:0000256" key="1">
    <source>
        <dbReference type="SAM" id="MobiDB-lite"/>
    </source>
</evidence>
<keyword evidence="2" id="KW-1133">Transmembrane helix</keyword>
<feature type="transmembrane region" description="Helical" evidence="2">
    <location>
        <begin position="151"/>
        <end position="173"/>
    </location>
</feature>
<feature type="transmembrane region" description="Helical" evidence="2">
    <location>
        <begin position="179"/>
        <end position="199"/>
    </location>
</feature>
<dbReference type="EMBL" id="BOMV01000001">
    <property type="protein sequence ID" value="GIE92634.1"/>
    <property type="molecule type" value="Genomic_DNA"/>
</dbReference>
<keyword evidence="4" id="KW-1185">Reference proteome</keyword>